<keyword evidence="4" id="KW-0963">Cytoplasm</keyword>
<dbReference type="STRING" id="400682.A0A1X7VGF5"/>
<dbReference type="eggNOG" id="KOG3250">
    <property type="taxonomic scope" value="Eukaryota"/>
</dbReference>
<evidence type="ECO:0000256" key="8">
    <source>
        <dbReference type="SAM" id="MobiDB-lite"/>
    </source>
</evidence>
<dbReference type="PANTHER" id="PTHR15350">
    <property type="entry name" value="COP9 SIGNALOSOME COMPLEX SUBUNIT 7/DENDRITIC CELL PROTEIN GA17"/>
    <property type="match status" value="1"/>
</dbReference>
<evidence type="ECO:0000313" key="10">
    <source>
        <dbReference type="EnsemblMetazoa" id="Aqu2.1.39141_001"/>
    </source>
</evidence>
<dbReference type="Pfam" id="PF22061">
    <property type="entry name" value="CSN7_HB_subdom"/>
    <property type="match status" value="1"/>
</dbReference>
<feature type="region of interest" description="Disordered" evidence="8">
    <location>
        <begin position="233"/>
        <end position="260"/>
    </location>
</feature>
<accession>A0A1X7VGF5</accession>
<dbReference type="Pfam" id="PF01399">
    <property type="entry name" value="PCI"/>
    <property type="match status" value="1"/>
</dbReference>
<evidence type="ECO:0000313" key="11">
    <source>
        <dbReference type="Proteomes" id="UP000007879"/>
    </source>
</evidence>
<reference evidence="11" key="1">
    <citation type="journal article" date="2010" name="Nature">
        <title>The Amphimedon queenslandica genome and the evolution of animal complexity.</title>
        <authorList>
            <person name="Srivastava M."/>
            <person name="Simakov O."/>
            <person name="Chapman J."/>
            <person name="Fahey B."/>
            <person name="Gauthier M.E."/>
            <person name="Mitros T."/>
            <person name="Richards G.S."/>
            <person name="Conaco C."/>
            <person name="Dacre M."/>
            <person name="Hellsten U."/>
            <person name="Larroux C."/>
            <person name="Putnam N.H."/>
            <person name="Stanke M."/>
            <person name="Adamska M."/>
            <person name="Darling A."/>
            <person name="Degnan S.M."/>
            <person name="Oakley T.H."/>
            <person name="Plachetzki D.C."/>
            <person name="Zhai Y."/>
            <person name="Adamski M."/>
            <person name="Calcino A."/>
            <person name="Cummins S.F."/>
            <person name="Goodstein D.M."/>
            <person name="Harris C."/>
            <person name="Jackson D.J."/>
            <person name="Leys S.P."/>
            <person name="Shu S."/>
            <person name="Woodcroft B.J."/>
            <person name="Vervoort M."/>
            <person name="Kosik K.S."/>
            <person name="Manning G."/>
            <person name="Degnan B.M."/>
            <person name="Rokhsar D.S."/>
        </authorList>
    </citation>
    <scope>NUCLEOTIDE SEQUENCE [LARGE SCALE GENOMIC DNA]</scope>
</reference>
<evidence type="ECO:0000256" key="4">
    <source>
        <dbReference type="ARBA" id="ARBA00022490"/>
    </source>
</evidence>
<dbReference type="InParanoid" id="A0A1X7VGF5"/>
<evidence type="ECO:0000256" key="7">
    <source>
        <dbReference type="SAM" id="Coils"/>
    </source>
</evidence>
<dbReference type="AlphaFoldDB" id="A0A1X7VGF5"/>
<name>A0A1X7VGF5_AMPQE</name>
<dbReference type="SMART" id="SM00088">
    <property type="entry name" value="PINT"/>
    <property type="match status" value="1"/>
</dbReference>
<evidence type="ECO:0000256" key="2">
    <source>
        <dbReference type="ARBA" id="ARBA00004496"/>
    </source>
</evidence>
<dbReference type="Proteomes" id="UP000007879">
    <property type="component" value="Unassembled WGS sequence"/>
</dbReference>
<dbReference type="InterPro" id="IPR000717">
    <property type="entry name" value="PCI_dom"/>
</dbReference>
<dbReference type="Pfam" id="PF18392">
    <property type="entry name" value="CSN7a_helixI"/>
    <property type="match status" value="1"/>
</dbReference>
<evidence type="ECO:0000256" key="5">
    <source>
        <dbReference type="ARBA" id="ARBA00022790"/>
    </source>
</evidence>
<organism evidence="10">
    <name type="scientific">Amphimedon queenslandica</name>
    <name type="common">Sponge</name>
    <dbReference type="NCBI Taxonomy" id="400682"/>
    <lineage>
        <taxon>Eukaryota</taxon>
        <taxon>Metazoa</taxon>
        <taxon>Porifera</taxon>
        <taxon>Demospongiae</taxon>
        <taxon>Heteroscleromorpha</taxon>
        <taxon>Haplosclerida</taxon>
        <taxon>Niphatidae</taxon>
        <taxon>Amphimedon</taxon>
    </lineage>
</organism>
<evidence type="ECO:0000256" key="1">
    <source>
        <dbReference type="ARBA" id="ARBA00004123"/>
    </source>
</evidence>
<dbReference type="InterPro" id="IPR041481">
    <property type="entry name" value="CSN7_helixI"/>
</dbReference>
<keyword evidence="7" id="KW-0175">Coiled coil</keyword>
<gene>
    <name evidence="10" type="primary">109580374</name>
</gene>
<evidence type="ECO:0000256" key="6">
    <source>
        <dbReference type="ARBA" id="ARBA00023242"/>
    </source>
</evidence>
<evidence type="ECO:0000259" key="9">
    <source>
        <dbReference type="PROSITE" id="PS50250"/>
    </source>
</evidence>
<proteinExistence type="inferred from homology"/>
<dbReference type="OrthoDB" id="10265275at2759"/>
<dbReference type="EnsemblMetazoa" id="Aqu2.1.39141_001">
    <property type="protein sequence ID" value="Aqu2.1.39141_001"/>
    <property type="gene ID" value="Aqu2.1.39141"/>
</dbReference>
<keyword evidence="6" id="KW-0539">Nucleus</keyword>
<feature type="coiled-coil region" evidence="7">
    <location>
        <begin position="188"/>
        <end position="229"/>
    </location>
</feature>
<dbReference type="PANTHER" id="PTHR15350:SF5">
    <property type="entry name" value="COP9 SIGNALOSOME COMPLEX SUBUNIT 7"/>
    <property type="match status" value="1"/>
</dbReference>
<dbReference type="InterPro" id="IPR045237">
    <property type="entry name" value="COPS7/eIF3m"/>
</dbReference>
<reference evidence="10" key="2">
    <citation type="submission" date="2017-05" db="UniProtKB">
        <authorList>
            <consortium name="EnsemblMetazoa"/>
        </authorList>
    </citation>
    <scope>IDENTIFICATION</scope>
</reference>
<protein>
    <recommendedName>
        <fullName evidence="9">PCI domain-containing protein</fullName>
    </recommendedName>
</protein>
<dbReference type="OMA" id="GTYKQFR"/>
<dbReference type="GO" id="GO:0008180">
    <property type="term" value="C:COP9 signalosome"/>
    <property type="evidence" value="ECO:0007669"/>
    <property type="project" value="UniProtKB-KW"/>
</dbReference>
<evidence type="ECO:0000256" key="3">
    <source>
        <dbReference type="ARBA" id="ARBA00008482"/>
    </source>
</evidence>
<dbReference type="GO" id="GO:0005737">
    <property type="term" value="C:cytoplasm"/>
    <property type="evidence" value="ECO:0007669"/>
    <property type="project" value="UniProtKB-SubCell"/>
</dbReference>
<keyword evidence="5" id="KW-0736">Signalosome</keyword>
<dbReference type="KEGG" id="aqu:109580374"/>
<dbReference type="GO" id="GO:0010387">
    <property type="term" value="P:COP9 signalosome assembly"/>
    <property type="evidence" value="ECO:0007669"/>
    <property type="project" value="InterPro"/>
</dbReference>
<comment type="subcellular location">
    <subcellularLocation>
        <location evidence="2">Cytoplasm</location>
    </subcellularLocation>
    <subcellularLocation>
        <location evidence="1">Nucleus</location>
    </subcellularLocation>
</comment>
<keyword evidence="11" id="KW-1185">Reference proteome</keyword>
<sequence length="260" mass="29554">MSEELSHQLEGKQGLEQFLLLAKTATGAAASQLIMDAISSKGVYVFSELLEMENIQSLKGTEHESYLELLRIFAYGTYSDYKNNLNSLPRLLPAQLIKIKHLTILSLASKNRTLSYSTLLEELEVNNVRELEDLIIEAIYRNILHAKLDQSNHQLEIDSFIGRDIQLEQLDNMLDKLDQWCSNCASVIQIMEQEMVRANELKSNNNKQKESLEQEIKSLRQAVSVAQDFDQQTTSSSEAFDSQHKFQKKGLRGSLARSKS</sequence>
<dbReference type="EnsemblMetazoa" id="XM_019993439.1">
    <property type="protein sequence ID" value="XP_019848998.1"/>
    <property type="gene ID" value="LOC109580374"/>
</dbReference>
<feature type="domain" description="PCI" evidence="9">
    <location>
        <begin position="1"/>
        <end position="162"/>
    </location>
</feature>
<dbReference type="PROSITE" id="PS50250">
    <property type="entry name" value="PCI"/>
    <property type="match status" value="1"/>
</dbReference>
<dbReference type="FunCoup" id="A0A1X7VGF5">
    <property type="interactions" value="788"/>
</dbReference>
<comment type="similarity">
    <text evidence="3">Belongs to the CSN7/EIF3M family. CSN7 subfamily.</text>
</comment>